<feature type="transmembrane region" description="Helical" evidence="1">
    <location>
        <begin position="147"/>
        <end position="170"/>
    </location>
</feature>
<dbReference type="InterPro" id="IPR007349">
    <property type="entry name" value="DUF418"/>
</dbReference>
<sequence length="402" mass="42898">MPGGSARDPYRLSDVDALRGFALLGILVVNIGVFASPYYGTGLVDPAFDRPRDHVVLWLVALLFETKFYLLFSFLFGYSFTLQIAAAERAGAPFAPRFRRRLLGLALLGAAHAVLLYQGDILFAYAVLGAVLLRWRGLEPARALRRAAWLVLACGAGWLLLGVLAAMAPADPADLAWQQADVAAALAAYQGTIASTVSRHLYEWRTSMAFALIAVQGPCALAMFLVGLAAGRRGLLADIGAHARQLRRAAWVGWPVGLAGAVVYATLSLPAAPFDGAILGLGIGLLSAPFLTAAYAATLLLFLRTGPGCRLGAALAPAGRMALSNYLLQSLVCAFIFKAYGWRLIGQLSPLAVLGIAAALFAAQLLGSAAWLRRHDYGPAEWLLRALTNAAWPRWRSRADGR</sequence>
<evidence type="ECO:0000256" key="1">
    <source>
        <dbReference type="SAM" id="Phobius"/>
    </source>
</evidence>
<evidence type="ECO:0000259" key="2">
    <source>
        <dbReference type="Pfam" id="PF04235"/>
    </source>
</evidence>
<organism evidence="3 4">
    <name type="scientific">Bordetella genomosp. 2</name>
    <dbReference type="NCBI Taxonomy" id="1983456"/>
    <lineage>
        <taxon>Bacteria</taxon>
        <taxon>Pseudomonadati</taxon>
        <taxon>Pseudomonadota</taxon>
        <taxon>Betaproteobacteria</taxon>
        <taxon>Burkholderiales</taxon>
        <taxon>Alcaligenaceae</taxon>
        <taxon>Bordetella</taxon>
    </lineage>
</organism>
<dbReference type="PANTHER" id="PTHR30590:SF2">
    <property type="entry name" value="INNER MEMBRANE PROTEIN"/>
    <property type="match status" value="1"/>
</dbReference>
<dbReference type="InterPro" id="IPR052529">
    <property type="entry name" value="Bact_Transport_Assoc"/>
</dbReference>
<keyword evidence="1" id="KW-1133">Transmembrane helix</keyword>
<feature type="transmembrane region" description="Helical" evidence="1">
    <location>
        <begin position="278"/>
        <end position="303"/>
    </location>
</feature>
<keyword evidence="1" id="KW-0472">Membrane</keyword>
<reference evidence="4" key="1">
    <citation type="submission" date="2017-05" db="EMBL/GenBank/DDBJ databases">
        <title>Complete and WGS of Bordetella genogroups.</title>
        <authorList>
            <person name="Spilker T."/>
            <person name="Lipuma J."/>
        </authorList>
    </citation>
    <scope>NUCLEOTIDE SEQUENCE [LARGE SCALE GENOMIC DNA]</scope>
    <source>
        <strain evidence="4">AU8256</strain>
    </source>
</reference>
<keyword evidence="4" id="KW-1185">Reference proteome</keyword>
<feature type="transmembrane region" description="Helical" evidence="1">
    <location>
        <begin position="251"/>
        <end position="272"/>
    </location>
</feature>
<feature type="transmembrane region" description="Helical" evidence="1">
    <location>
        <begin position="55"/>
        <end position="81"/>
    </location>
</feature>
<name>A0A261VSH4_9BORD</name>
<feature type="domain" description="DUF418" evidence="2">
    <location>
        <begin position="230"/>
        <end position="389"/>
    </location>
</feature>
<feature type="transmembrane region" description="Helical" evidence="1">
    <location>
        <begin position="208"/>
        <end position="230"/>
    </location>
</feature>
<feature type="transmembrane region" description="Helical" evidence="1">
    <location>
        <begin position="351"/>
        <end position="372"/>
    </location>
</feature>
<dbReference type="Pfam" id="PF04235">
    <property type="entry name" value="DUF418"/>
    <property type="match status" value="1"/>
</dbReference>
<accession>A0A261VSH4</accession>
<dbReference type="EMBL" id="NEVT01000006">
    <property type="protein sequence ID" value="OZI76787.1"/>
    <property type="molecule type" value="Genomic_DNA"/>
</dbReference>
<evidence type="ECO:0000313" key="3">
    <source>
        <dbReference type="EMBL" id="OZI76787.1"/>
    </source>
</evidence>
<comment type="caution">
    <text evidence="3">The sequence shown here is derived from an EMBL/GenBank/DDBJ whole genome shotgun (WGS) entry which is preliminary data.</text>
</comment>
<dbReference type="Proteomes" id="UP000215633">
    <property type="component" value="Unassembled WGS sequence"/>
</dbReference>
<feature type="transmembrane region" description="Helical" evidence="1">
    <location>
        <begin position="21"/>
        <end position="40"/>
    </location>
</feature>
<keyword evidence="1" id="KW-0812">Transmembrane</keyword>
<dbReference type="PANTHER" id="PTHR30590">
    <property type="entry name" value="INNER MEMBRANE PROTEIN"/>
    <property type="match status" value="1"/>
</dbReference>
<evidence type="ECO:0000313" key="4">
    <source>
        <dbReference type="Proteomes" id="UP000215633"/>
    </source>
</evidence>
<dbReference type="RefSeq" id="WP_094807271.1">
    <property type="nucleotide sequence ID" value="NZ_NEVT01000006.1"/>
</dbReference>
<gene>
    <name evidence="3" type="ORF">CAL24_13705</name>
</gene>
<protein>
    <recommendedName>
        <fullName evidence="2">DUF418 domain-containing protein</fullName>
    </recommendedName>
</protein>
<dbReference type="AlphaFoldDB" id="A0A261VSH4"/>
<feature type="transmembrane region" description="Helical" evidence="1">
    <location>
        <begin position="102"/>
        <end position="127"/>
    </location>
</feature>
<proteinExistence type="predicted"/>
<feature type="transmembrane region" description="Helical" evidence="1">
    <location>
        <begin position="323"/>
        <end position="345"/>
    </location>
</feature>